<evidence type="ECO:0000259" key="4">
    <source>
        <dbReference type="PROSITE" id="PS50893"/>
    </source>
</evidence>
<organism evidence="5 6">
    <name type="scientific">Clostridium thermobutyricum DSM 4928</name>
    <dbReference type="NCBI Taxonomy" id="1121339"/>
    <lineage>
        <taxon>Bacteria</taxon>
        <taxon>Bacillati</taxon>
        <taxon>Bacillota</taxon>
        <taxon>Clostridia</taxon>
        <taxon>Eubacteriales</taxon>
        <taxon>Clostridiaceae</taxon>
        <taxon>Clostridium</taxon>
    </lineage>
</organism>
<dbReference type="PROSITE" id="PS00211">
    <property type="entry name" value="ABC_TRANSPORTER_1"/>
    <property type="match status" value="1"/>
</dbReference>
<keyword evidence="2" id="KW-0547">Nucleotide-binding</keyword>
<proteinExistence type="predicted"/>
<dbReference type="EMBL" id="LTAY01000048">
    <property type="protein sequence ID" value="OPX47453.1"/>
    <property type="molecule type" value="Genomic_DNA"/>
</dbReference>
<evidence type="ECO:0000313" key="5">
    <source>
        <dbReference type="EMBL" id="OPX47453.1"/>
    </source>
</evidence>
<evidence type="ECO:0000313" key="6">
    <source>
        <dbReference type="Proteomes" id="UP000191448"/>
    </source>
</evidence>
<dbReference type="RefSeq" id="WP_080023208.1">
    <property type="nucleotide sequence ID" value="NZ_LTAY01000048.1"/>
</dbReference>
<dbReference type="Gene3D" id="3.40.50.300">
    <property type="entry name" value="P-loop containing nucleotide triphosphate hydrolases"/>
    <property type="match status" value="1"/>
</dbReference>
<dbReference type="GO" id="GO:0005524">
    <property type="term" value="F:ATP binding"/>
    <property type="evidence" value="ECO:0007669"/>
    <property type="project" value="UniProtKB-KW"/>
</dbReference>
<dbReference type="SMART" id="SM00382">
    <property type="entry name" value="AAA"/>
    <property type="match status" value="1"/>
</dbReference>
<dbReference type="InterPro" id="IPR017871">
    <property type="entry name" value="ABC_transporter-like_CS"/>
</dbReference>
<dbReference type="GO" id="GO:0016887">
    <property type="term" value="F:ATP hydrolysis activity"/>
    <property type="evidence" value="ECO:0007669"/>
    <property type="project" value="InterPro"/>
</dbReference>
<dbReference type="InterPro" id="IPR003439">
    <property type="entry name" value="ABC_transporter-like_ATP-bd"/>
</dbReference>
<comment type="caution">
    <text evidence="5">The sequence shown here is derived from an EMBL/GenBank/DDBJ whole genome shotgun (WGS) entry which is preliminary data.</text>
</comment>
<dbReference type="SUPFAM" id="SSF52540">
    <property type="entry name" value="P-loop containing nucleoside triphosphate hydrolases"/>
    <property type="match status" value="1"/>
</dbReference>
<gene>
    <name evidence="5" type="primary">yusV_2</name>
    <name evidence="5" type="ORF">CLTHE_20160</name>
</gene>
<dbReference type="InterPro" id="IPR027417">
    <property type="entry name" value="P-loop_NTPase"/>
</dbReference>
<sequence length="251" mass="28149">MEIEAIDVSIELNKKTIVSNASLKLEKGKFVGIIGPNGSGKSTLLKGIYRTNKIKSGKVLINGKDLNDISIKEFSKRVGVLGQFNNVAFDIPVLQMVLMGRNPHKGLLESDSKEDLDIALKALEKVGMLDSKDKSFFSLSGGEKQRVLLARVLAQEVDILILDEPTNHLDIQYQIQILNIVKELKGSVIVALHDLNLAAMYCDYIYVMNNGEIIKEGTPKEVLTKEFIKEVYKVECKVYEDEESLYIRFKK</sequence>
<dbReference type="CDD" id="cd03214">
    <property type="entry name" value="ABC_Iron-Siderophores_B12_Hemin"/>
    <property type="match status" value="1"/>
</dbReference>
<dbReference type="AlphaFoldDB" id="A0A1V4SVE2"/>
<dbReference type="PANTHER" id="PTHR42794">
    <property type="entry name" value="HEMIN IMPORT ATP-BINDING PROTEIN HMUV"/>
    <property type="match status" value="1"/>
</dbReference>
<feature type="domain" description="ABC transporter" evidence="4">
    <location>
        <begin position="3"/>
        <end position="235"/>
    </location>
</feature>
<keyword evidence="3 5" id="KW-0067">ATP-binding</keyword>
<dbReference type="OrthoDB" id="9799337at2"/>
<dbReference type="PANTHER" id="PTHR42794:SF2">
    <property type="entry name" value="ABC TRANSPORTER ATP-BINDING PROTEIN"/>
    <property type="match status" value="1"/>
</dbReference>
<evidence type="ECO:0000256" key="1">
    <source>
        <dbReference type="ARBA" id="ARBA00022448"/>
    </source>
</evidence>
<dbReference type="Pfam" id="PF00005">
    <property type="entry name" value="ABC_tran"/>
    <property type="match status" value="1"/>
</dbReference>
<accession>A0A1V4SVE2</accession>
<protein>
    <submittedName>
        <fullName evidence="5">Putative siderophore transport system ATP-binding protein YusV</fullName>
    </submittedName>
</protein>
<dbReference type="Proteomes" id="UP000191448">
    <property type="component" value="Unassembled WGS sequence"/>
</dbReference>
<name>A0A1V4SVE2_9CLOT</name>
<evidence type="ECO:0000256" key="3">
    <source>
        <dbReference type="ARBA" id="ARBA00022840"/>
    </source>
</evidence>
<reference evidence="5 6" key="1">
    <citation type="submission" date="2016-02" db="EMBL/GenBank/DDBJ databases">
        <title>Genome sequence of Clostridium thermobutyricum DSM 4928.</title>
        <authorList>
            <person name="Poehlein A."/>
            <person name="Daniel R."/>
        </authorList>
    </citation>
    <scope>NUCLEOTIDE SEQUENCE [LARGE SCALE GENOMIC DNA]</scope>
    <source>
        <strain evidence="5 6">DSM 4928</strain>
    </source>
</reference>
<evidence type="ECO:0000256" key="2">
    <source>
        <dbReference type="ARBA" id="ARBA00022741"/>
    </source>
</evidence>
<dbReference type="PROSITE" id="PS50893">
    <property type="entry name" value="ABC_TRANSPORTER_2"/>
    <property type="match status" value="1"/>
</dbReference>
<keyword evidence="1" id="KW-0813">Transport</keyword>
<dbReference type="FunFam" id="3.40.50.300:FF:000134">
    <property type="entry name" value="Iron-enterobactin ABC transporter ATP-binding protein"/>
    <property type="match status" value="1"/>
</dbReference>
<dbReference type="InterPro" id="IPR003593">
    <property type="entry name" value="AAA+_ATPase"/>
</dbReference>